<dbReference type="Proteomes" id="UP000008367">
    <property type="component" value="Unassembled WGS sequence"/>
</dbReference>
<dbReference type="AlphaFoldDB" id="A0A454D5B8"/>
<comment type="caution">
    <text evidence="1">The sequence shown here is derived from an EMBL/GenBank/DDBJ whole genome shotgun (WGS) entry which is preliminary data.</text>
</comment>
<dbReference type="EMBL" id="AJSR01000091">
    <property type="protein sequence ID" value="EKM33825.1"/>
    <property type="molecule type" value="Genomic_DNA"/>
</dbReference>
<reference evidence="1 2" key="1">
    <citation type="submission" date="2012-10" db="EMBL/GenBank/DDBJ databases">
        <title>Genome sequence of Vibrio Cholerae HENC-02.</title>
        <authorList>
            <person name="Eppinger M."/>
            <person name="Hasan N.A."/>
            <person name="Sengamalay N."/>
            <person name="Hine E."/>
            <person name="Su Q."/>
            <person name="Daugherty S.C."/>
            <person name="Young S."/>
            <person name="Sadzewicz L."/>
            <person name="Tallon L."/>
            <person name="Cebula T.A."/>
            <person name="Ravel J."/>
            <person name="Colwell R.R."/>
        </authorList>
    </citation>
    <scope>NUCLEOTIDE SEQUENCE [LARGE SCALE GENOMIC DNA]</scope>
    <source>
        <strain evidence="1 2">HENC-02</strain>
    </source>
</reference>
<evidence type="ECO:0000313" key="1">
    <source>
        <dbReference type="EMBL" id="EKM33825.1"/>
    </source>
</evidence>
<protein>
    <submittedName>
        <fullName evidence="1">Uncharacterized protein</fullName>
    </submittedName>
</protein>
<sequence>YFHSIWQDFDISMHHECAFPAITNHFIN</sequence>
<gene>
    <name evidence="1" type="ORF">VCHENC02_0774B</name>
</gene>
<organism evidence="1 2">
    <name type="scientific">Vibrio harveyi</name>
    <name type="common">Beneckea harveyi</name>
    <dbReference type="NCBI Taxonomy" id="669"/>
    <lineage>
        <taxon>Bacteria</taxon>
        <taxon>Pseudomonadati</taxon>
        <taxon>Pseudomonadota</taxon>
        <taxon>Gammaproteobacteria</taxon>
        <taxon>Vibrionales</taxon>
        <taxon>Vibrionaceae</taxon>
        <taxon>Vibrio</taxon>
    </lineage>
</organism>
<proteinExistence type="predicted"/>
<feature type="non-terminal residue" evidence="1">
    <location>
        <position position="1"/>
    </location>
</feature>
<accession>A0A454D5B8</accession>
<evidence type="ECO:0000313" key="2">
    <source>
        <dbReference type="Proteomes" id="UP000008367"/>
    </source>
</evidence>
<name>A0A454D5B8_VIBHA</name>